<evidence type="ECO:0000256" key="1">
    <source>
        <dbReference type="SAM" id="MobiDB-lite"/>
    </source>
</evidence>
<name>B6TUJ2_MAIZE</name>
<evidence type="ECO:0000313" key="2">
    <source>
        <dbReference type="EMBL" id="ACG40775.1"/>
    </source>
</evidence>
<dbReference type="AlphaFoldDB" id="B6TUJ2"/>
<dbReference type="ExpressionAtlas" id="B6TUJ2">
    <property type="expression patterns" value="baseline and differential"/>
</dbReference>
<reference evidence="2" key="1">
    <citation type="journal article" date="2009" name="Plant Mol. Biol.">
        <title>Insights into corn genes derived from large-scale cDNA sequencing.</title>
        <authorList>
            <person name="Alexandrov N.N."/>
            <person name="Brover V.V."/>
            <person name="Freidin S."/>
            <person name="Troukhan M.E."/>
            <person name="Tatarinova T.V."/>
            <person name="Zhang H."/>
            <person name="Swaller T.J."/>
            <person name="Lu Y.P."/>
            <person name="Bouck J."/>
            <person name="Flavell R.B."/>
            <person name="Feldmann K.A."/>
        </authorList>
    </citation>
    <scope>NUCLEOTIDE SEQUENCE</scope>
</reference>
<protein>
    <submittedName>
        <fullName evidence="2">Uncharacterized protein</fullName>
    </submittedName>
</protein>
<accession>B6TUJ2</accession>
<feature type="region of interest" description="Disordered" evidence="1">
    <location>
        <begin position="1"/>
        <end position="23"/>
    </location>
</feature>
<dbReference type="EMBL" id="EU968657">
    <property type="protein sequence ID" value="ACG40775.1"/>
    <property type="molecule type" value="mRNA"/>
</dbReference>
<sequence length="161" mass="17944">MFRCPSNGYGQPHPTANYHRTHSGEHVTTKVAQKPCHAGGAVQQHHVVHKESSFKEVDGGNKAPAANRRCFDNYPMNAANNANHHRYEAYEETYEETNCEEETYAYGAGRHHGHGSGGGGRRFQYQTHEETYELEEEEEEVVMGGGAGAGWAQLRRPSCRA</sequence>
<proteinExistence type="evidence at transcript level"/>
<organism evidence="2">
    <name type="scientific">Zea mays</name>
    <name type="common">Maize</name>
    <dbReference type="NCBI Taxonomy" id="4577"/>
    <lineage>
        <taxon>Eukaryota</taxon>
        <taxon>Viridiplantae</taxon>
        <taxon>Streptophyta</taxon>
        <taxon>Embryophyta</taxon>
        <taxon>Tracheophyta</taxon>
        <taxon>Spermatophyta</taxon>
        <taxon>Magnoliopsida</taxon>
        <taxon>Liliopsida</taxon>
        <taxon>Poales</taxon>
        <taxon>Poaceae</taxon>
        <taxon>PACMAD clade</taxon>
        <taxon>Panicoideae</taxon>
        <taxon>Andropogonodae</taxon>
        <taxon>Andropogoneae</taxon>
        <taxon>Tripsacinae</taxon>
        <taxon>Zea</taxon>
    </lineage>
</organism>